<gene>
    <name evidence="2" type="ORF">SAMN05421773_12736</name>
</gene>
<dbReference type="RefSeq" id="WP_175541607.1">
    <property type="nucleotide sequence ID" value="NZ_FOLM01000027.1"/>
</dbReference>
<dbReference type="EMBL" id="FOLM01000027">
    <property type="protein sequence ID" value="SFD74821.1"/>
    <property type="molecule type" value="Genomic_DNA"/>
</dbReference>
<reference evidence="2 3" key="1">
    <citation type="submission" date="2016-10" db="EMBL/GenBank/DDBJ databases">
        <authorList>
            <person name="de Groot N.N."/>
        </authorList>
    </citation>
    <scope>NUCLEOTIDE SEQUENCE [LARGE SCALE GENOMIC DNA]</scope>
    <source>
        <strain evidence="2 3">CGMCC 4.5739</strain>
    </source>
</reference>
<protein>
    <submittedName>
        <fullName evidence="2">Uncharacterized protein</fullName>
    </submittedName>
</protein>
<keyword evidence="3" id="KW-1185">Reference proteome</keyword>
<feature type="region of interest" description="Disordered" evidence="1">
    <location>
        <begin position="1"/>
        <end position="57"/>
    </location>
</feature>
<proteinExistence type="predicted"/>
<evidence type="ECO:0000313" key="2">
    <source>
        <dbReference type="EMBL" id="SFD74821.1"/>
    </source>
</evidence>
<evidence type="ECO:0000313" key="3">
    <source>
        <dbReference type="Proteomes" id="UP000199207"/>
    </source>
</evidence>
<sequence>MSGLFAQAGEWHAAHQRHGTPPAARPAGKVLAFPASRRTTGAPAADTADPEEVQGRG</sequence>
<evidence type="ECO:0000256" key="1">
    <source>
        <dbReference type="SAM" id="MobiDB-lite"/>
    </source>
</evidence>
<name>A0A1I1UVH7_9ACTN</name>
<organism evidence="2 3">
    <name type="scientific">Streptomyces aidingensis</name>
    <dbReference type="NCBI Taxonomy" id="910347"/>
    <lineage>
        <taxon>Bacteria</taxon>
        <taxon>Bacillati</taxon>
        <taxon>Actinomycetota</taxon>
        <taxon>Actinomycetes</taxon>
        <taxon>Kitasatosporales</taxon>
        <taxon>Streptomycetaceae</taxon>
        <taxon>Streptomyces</taxon>
    </lineage>
</organism>
<feature type="compositionally biased region" description="Acidic residues" evidence="1">
    <location>
        <begin position="48"/>
        <end position="57"/>
    </location>
</feature>
<dbReference type="Proteomes" id="UP000199207">
    <property type="component" value="Unassembled WGS sequence"/>
</dbReference>
<dbReference type="STRING" id="910347.SAMN05421773_12736"/>
<dbReference type="AlphaFoldDB" id="A0A1I1UVH7"/>
<accession>A0A1I1UVH7</accession>